<evidence type="ECO:0000313" key="3">
    <source>
        <dbReference type="EMBL" id="AOS62191.1"/>
    </source>
</evidence>
<feature type="domain" description="CAAX prenyl protease 2/Lysostaphin resistance protein A-like" evidence="2">
    <location>
        <begin position="132"/>
        <end position="222"/>
    </location>
</feature>
<feature type="transmembrane region" description="Helical" evidence="1">
    <location>
        <begin position="95"/>
        <end position="117"/>
    </location>
</feature>
<keyword evidence="3" id="KW-0378">Hydrolase</keyword>
<dbReference type="KEGG" id="ahm:TL08_06845"/>
<feature type="transmembrane region" description="Helical" evidence="1">
    <location>
        <begin position="30"/>
        <end position="49"/>
    </location>
</feature>
<feature type="transmembrane region" description="Helical" evidence="1">
    <location>
        <begin position="55"/>
        <end position="74"/>
    </location>
</feature>
<keyword evidence="1" id="KW-0812">Transmembrane</keyword>
<feature type="transmembrane region" description="Helical" evidence="1">
    <location>
        <begin position="186"/>
        <end position="206"/>
    </location>
</feature>
<dbReference type="PANTHER" id="PTHR39430:SF1">
    <property type="entry name" value="PROTEASE"/>
    <property type="match status" value="1"/>
</dbReference>
<dbReference type="InterPro" id="IPR003675">
    <property type="entry name" value="Rce1/LyrA-like_dom"/>
</dbReference>
<dbReference type="Pfam" id="PF02517">
    <property type="entry name" value="Rce1-like"/>
    <property type="match status" value="1"/>
</dbReference>
<reference evidence="4" key="1">
    <citation type="submission" date="2016-03" db="EMBL/GenBank/DDBJ databases">
        <title>Complete genome sequence of the type strain Actinoalloteichus hymeniacidonis DSM 45092.</title>
        <authorList>
            <person name="Schaffert L."/>
            <person name="Albersmeier A."/>
            <person name="Winkler A."/>
            <person name="Kalinowski J."/>
            <person name="Zotchev S."/>
            <person name="Ruckert C."/>
        </authorList>
    </citation>
    <scope>NUCLEOTIDE SEQUENCE [LARGE SCALE GENOMIC DNA]</scope>
    <source>
        <strain evidence="4">HPA177(T) (DSM 45092(T))</strain>
    </source>
</reference>
<dbReference type="GO" id="GO:0004175">
    <property type="term" value="F:endopeptidase activity"/>
    <property type="evidence" value="ECO:0007669"/>
    <property type="project" value="UniProtKB-ARBA"/>
</dbReference>
<keyword evidence="4" id="KW-1185">Reference proteome</keyword>
<feature type="transmembrane region" description="Helical" evidence="1">
    <location>
        <begin position="123"/>
        <end position="149"/>
    </location>
</feature>
<dbReference type="RefSeq" id="WP_084642654.1">
    <property type="nucleotide sequence ID" value="NZ_CP014859.1"/>
</dbReference>
<evidence type="ECO:0000313" key="4">
    <source>
        <dbReference type="Proteomes" id="UP000095210"/>
    </source>
</evidence>
<feature type="transmembrane region" description="Helical" evidence="1">
    <location>
        <begin position="255"/>
        <end position="278"/>
    </location>
</feature>
<gene>
    <name evidence="3" type="ORF">TL08_06845</name>
</gene>
<evidence type="ECO:0000256" key="1">
    <source>
        <dbReference type="SAM" id="Phobius"/>
    </source>
</evidence>
<sequence length="299" mass="31855">MTLTDRVGDAHHRDEPSAARLRVRRFRVPILSVALFAIVVVTGGIIQLLMPVPLLALPIGIGLAVSGVVAYRRLSRTVELRADVSELTPSGKWRDLRLGTLVGAMLFTVLMLLIGMFGGWEQLAWGSVGGFLATAGLMACVAVTEETLFRGLIFRVLEERVGTVLALAFSSVLFGLTHLVNENATLWGTLSIGLTGGVMLAAAYLVTRSLWLPIGLHFAWNLTHAGVFGVVISGSDTPPEGLLNLTLSGPSLLTGGAFGPEASLLALLVCLVPTVFLLRKASRTGQIRPRPKKVDTISD</sequence>
<keyword evidence="3" id="KW-0645">Protease</keyword>
<name>A0AAC9MXU2_9PSEU</name>
<protein>
    <submittedName>
        <fullName evidence="3">Metal-dependent membrane protease</fullName>
    </submittedName>
</protein>
<dbReference type="Proteomes" id="UP000095210">
    <property type="component" value="Chromosome"/>
</dbReference>
<feature type="transmembrane region" description="Helical" evidence="1">
    <location>
        <begin position="161"/>
        <end position="180"/>
    </location>
</feature>
<dbReference type="GO" id="GO:0080120">
    <property type="term" value="P:CAAX-box protein maturation"/>
    <property type="evidence" value="ECO:0007669"/>
    <property type="project" value="UniProtKB-ARBA"/>
</dbReference>
<keyword evidence="1" id="KW-0472">Membrane</keyword>
<feature type="transmembrane region" description="Helical" evidence="1">
    <location>
        <begin position="218"/>
        <end position="235"/>
    </location>
</feature>
<dbReference type="AlphaFoldDB" id="A0AAC9MXU2"/>
<dbReference type="PANTHER" id="PTHR39430">
    <property type="entry name" value="MEMBRANE-ASSOCIATED PROTEASE-RELATED"/>
    <property type="match status" value="1"/>
</dbReference>
<dbReference type="EMBL" id="CP014859">
    <property type="protein sequence ID" value="AOS62191.1"/>
    <property type="molecule type" value="Genomic_DNA"/>
</dbReference>
<keyword evidence="1" id="KW-1133">Transmembrane helix</keyword>
<organism evidence="3 4">
    <name type="scientific">Actinoalloteichus hymeniacidonis</name>
    <dbReference type="NCBI Taxonomy" id="340345"/>
    <lineage>
        <taxon>Bacteria</taxon>
        <taxon>Bacillati</taxon>
        <taxon>Actinomycetota</taxon>
        <taxon>Actinomycetes</taxon>
        <taxon>Pseudonocardiales</taxon>
        <taxon>Pseudonocardiaceae</taxon>
        <taxon>Actinoalloteichus</taxon>
    </lineage>
</organism>
<evidence type="ECO:0000259" key="2">
    <source>
        <dbReference type="Pfam" id="PF02517"/>
    </source>
</evidence>
<proteinExistence type="predicted"/>
<dbReference type="GO" id="GO:0006508">
    <property type="term" value="P:proteolysis"/>
    <property type="evidence" value="ECO:0007669"/>
    <property type="project" value="UniProtKB-KW"/>
</dbReference>
<accession>A0AAC9MXU2</accession>